<reference evidence="1 2" key="1">
    <citation type="submission" date="2018-10" db="EMBL/GenBank/DDBJ databases">
        <authorList>
            <person name="Ekblom R."/>
            <person name="Jareborg N."/>
        </authorList>
    </citation>
    <scope>NUCLEOTIDE SEQUENCE [LARGE SCALE GENOMIC DNA]</scope>
    <source>
        <tissue evidence="1">Muscle</tissue>
    </source>
</reference>
<evidence type="ECO:0000313" key="1">
    <source>
        <dbReference type="EMBL" id="VCX20104.1"/>
    </source>
</evidence>
<dbReference type="EMBL" id="CYRY02036989">
    <property type="protein sequence ID" value="VCX20104.1"/>
    <property type="molecule type" value="Genomic_DNA"/>
</dbReference>
<accession>A0A9X9M1R3</accession>
<keyword evidence="2" id="KW-1185">Reference proteome</keyword>
<sequence>MPGERWACSPASDVVEAAPGVSFGQGTQGQEQRVGFLPPAIQPVRVGSFPSK</sequence>
<name>A0A9X9M1R3_GULGU</name>
<proteinExistence type="predicted"/>
<protein>
    <submittedName>
        <fullName evidence="1">Uncharacterized protein</fullName>
    </submittedName>
</protein>
<organism evidence="1 2">
    <name type="scientific">Gulo gulo</name>
    <name type="common">Wolverine</name>
    <name type="synonym">Gluton</name>
    <dbReference type="NCBI Taxonomy" id="48420"/>
    <lineage>
        <taxon>Eukaryota</taxon>
        <taxon>Metazoa</taxon>
        <taxon>Chordata</taxon>
        <taxon>Craniata</taxon>
        <taxon>Vertebrata</taxon>
        <taxon>Euteleostomi</taxon>
        <taxon>Mammalia</taxon>
        <taxon>Eutheria</taxon>
        <taxon>Laurasiatheria</taxon>
        <taxon>Carnivora</taxon>
        <taxon>Caniformia</taxon>
        <taxon>Musteloidea</taxon>
        <taxon>Mustelidae</taxon>
        <taxon>Guloninae</taxon>
        <taxon>Gulo</taxon>
    </lineage>
</organism>
<feature type="non-terminal residue" evidence="1">
    <location>
        <position position="52"/>
    </location>
</feature>
<dbReference type="Proteomes" id="UP000269945">
    <property type="component" value="Unassembled WGS sequence"/>
</dbReference>
<comment type="caution">
    <text evidence="1">The sequence shown here is derived from an EMBL/GenBank/DDBJ whole genome shotgun (WGS) entry which is preliminary data.</text>
</comment>
<gene>
    <name evidence="1" type="ORF">BN2614_LOCUS7</name>
</gene>
<evidence type="ECO:0000313" key="2">
    <source>
        <dbReference type="Proteomes" id="UP000269945"/>
    </source>
</evidence>
<dbReference type="AlphaFoldDB" id="A0A9X9M1R3"/>